<name>A0A411PEP6_9GAMM</name>
<evidence type="ECO:0000313" key="1">
    <source>
        <dbReference type="EMBL" id="QBF82056.1"/>
    </source>
</evidence>
<proteinExistence type="predicted"/>
<evidence type="ECO:0000313" key="2">
    <source>
        <dbReference type="Proteomes" id="UP000291106"/>
    </source>
</evidence>
<evidence type="ECO:0008006" key="3">
    <source>
        <dbReference type="Google" id="ProtNLM"/>
    </source>
</evidence>
<reference evidence="1 2" key="1">
    <citation type="submission" date="2019-02" db="EMBL/GenBank/DDBJ databases">
        <title>Shewanella sp. D4-2 isolated from Dokdo Island.</title>
        <authorList>
            <person name="Baek K."/>
        </authorList>
    </citation>
    <scope>NUCLEOTIDE SEQUENCE [LARGE SCALE GENOMIC DNA]</scope>
    <source>
        <strain evidence="1 2">D4-2</strain>
    </source>
</reference>
<gene>
    <name evidence="1" type="ORF">EXU30_04575</name>
</gene>
<dbReference type="KEGG" id="smai:EXU30_04575"/>
<dbReference type="Proteomes" id="UP000291106">
    <property type="component" value="Chromosome"/>
</dbReference>
<dbReference type="RefSeq" id="WP_130598029.1">
    <property type="nucleotide sequence ID" value="NZ_CP036200.1"/>
</dbReference>
<protein>
    <recommendedName>
        <fullName evidence="3">Lipoprotein</fullName>
    </recommendedName>
</protein>
<sequence>MKKVLIALAMTSLVAGCGNDDKLYSGVDISSKWDARSVCQTARMLYKRSQGEAAAKPLYSSKCTVSKLTGELPAKSWNTPYAATWPNGTALRVYVDSKGLGLMGISTEGIPFGWNKAEDMTETSVDGHIQICKARLANVGTNIELIDTELYADKSGGKAHFKFLRSPTEQGTGKCLFDTNKVLMVTTDRKADYSLLN</sequence>
<dbReference type="AlphaFoldDB" id="A0A411PEP6"/>
<keyword evidence="2" id="KW-1185">Reference proteome</keyword>
<dbReference type="OrthoDB" id="9852203at2"/>
<accession>A0A411PEP6</accession>
<dbReference type="EMBL" id="CP036200">
    <property type="protein sequence ID" value="QBF82056.1"/>
    <property type="molecule type" value="Genomic_DNA"/>
</dbReference>
<dbReference type="PROSITE" id="PS51257">
    <property type="entry name" value="PROKAR_LIPOPROTEIN"/>
    <property type="match status" value="1"/>
</dbReference>
<organism evidence="1 2">
    <name type="scientific">Shewanella maritima</name>
    <dbReference type="NCBI Taxonomy" id="2520507"/>
    <lineage>
        <taxon>Bacteria</taxon>
        <taxon>Pseudomonadati</taxon>
        <taxon>Pseudomonadota</taxon>
        <taxon>Gammaproteobacteria</taxon>
        <taxon>Alteromonadales</taxon>
        <taxon>Shewanellaceae</taxon>
        <taxon>Shewanella</taxon>
    </lineage>
</organism>